<dbReference type="Proteomes" id="UP001634393">
    <property type="component" value="Unassembled WGS sequence"/>
</dbReference>
<organism evidence="2 3">
    <name type="scientific">Penstemon smallii</name>
    <dbReference type="NCBI Taxonomy" id="265156"/>
    <lineage>
        <taxon>Eukaryota</taxon>
        <taxon>Viridiplantae</taxon>
        <taxon>Streptophyta</taxon>
        <taxon>Embryophyta</taxon>
        <taxon>Tracheophyta</taxon>
        <taxon>Spermatophyta</taxon>
        <taxon>Magnoliopsida</taxon>
        <taxon>eudicotyledons</taxon>
        <taxon>Gunneridae</taxon>
        <taxon>Pentapetalae</taxon>
        <taxon>asterids</taxon>
        <taxon>lamiids</taxon>
        <taxon>Lamiales</taxon>
        <taxon>Plantaginaceae</taxon>
        <taxon>Cheloneae</taxon>
        <taxon>Penstemon</taxon>
    </lineage>
</organism>
<dbReference type="EMBL" id="JBJXBP010000003">
    <property type="protein sequence ID" value="KAL3839161.1"/>
    <property type="molecule type" value="Genomic_DNA"/>
</dbReference>
<reference evidence="2 3" key="1">
    <citation type="submission" date="2024-12" db="EMBL/GenBank/DDBJ databases">
        <title>The unique morphological basis and parallel evolutionary history of personate flowers in Penstemon.</title>
        <authorList>
            <person name="Depatie T.H."/>
            <person name="Wessinger C.A."/>
        </authorList>
    </citation>
    <scope>NUCLEOTIDE SEQUENCE [LARGE SCALE GENOMIC DNA]</scope>
    <source>
        <strain evidence="2">WTNN_2</strain>
        <tissue evidence="2">Leaf</tissue>
    </source>
</reference>
<evidence type="ECO:0000256" key="1">
    <source>
        <dbReference type="SAM" id="Coils"/>
    </source>
</evidence>
<keyword evidence="1" id="KW-0175">Coiled coil</keyword>
<keyword evidence="3" id="KW-1185">Reference proteome</keyword>
<accession>A0ABD3TRD8</accession>
<feature type="coiled-coil region" evidence="1">
    <location>
        <begin position="41"/>
        <end position="68"/>
    </location>
</feature>
<sequence length="81" mass="9579">MKGIIILRATEMLLCSRTHQMMPRRWMVGKAANRAAEEEVKMEITRAIKDKERKRMEIENSVDSHLKNWNVLYVEDMVCSK</sequence>
<dbReference type="AlphaFoldDB" id="A0ABD3TRD8"/>
<protein>
    <submittedName>
        <fullName evidence="2">Uncharacterized protein</fullName>
    </submittedName>
</protein>
<evidence type="ECO:0000313" key="3">
    <source>
        <dbReference type="Proteomes" id="UP001634393"/>
    </source>
</evidence>
<evidence type="ECO:0000313" key="2">
    <source>
        <dbReference type="EMBL" id="KAL3839161.1"/>
    </source>
</evidence>
<comment type="caution">
    <text evidence="2">The sequence shown here is derived from an EMBL/GenBank/DDBJ whole genome shotgun (WGS) entry which is preliminary data.</text>
</comment>
<name>A0ABD3TRD8_9LAMI</name>
<proteinExistence type="predicted"/>
<gene>
    <name evidence="2" type="ORF">ACJIZ3_023752</name>
</gene>